<evidence type="ECO:0000313" key="2">
    <source>
        <dbReference type="EMBL" id="QJR30970.1"/>
    </source>
</evidence>
<organism evidence="2 3">
    <name type="scientific">Limnobacter profundi</name>
    <dbReference type="NCBI Taxonomy" id="2732163"/>
    <lineage>
        <taxon>Bacteria</taxon>
        <taxon>Pseudomonadati</taxon>
        <taxon>Pseudomonadota</taxon>
        <taxon>Betaproteobacteria</taxon>
        <taxon>Burkholderiales</taxon>
        <taxon>Burkholderiaceae</taxon>
        <taxon>Limnobacter</taxon>
    </lineage>
</organism>
<keyword evidence="3" id="KW-1185">Reference proteome</keyword>
<dbReference type="PANTHER" id="PTHR33303:SF2">
    <property type="entry name" value="COA-BINDING DOMAIN-CONTAINING PROTEIN"/>
    <property type="match status" value="1"/>
</dbReference>
<dbReference type="EMBL" id="CP053084">
    <property type="protein sequence ID" value="QJR30970.1"/>
    <property type="molecule type" value="Genomic_DNA"/>
</dbReference>
<feature type="domain" description="CoA-binding" evidence="1">
    <location>
        <begin position="11"/>
        <end position="112"/>
    </location>
</feature>
<dbReference type="Pfam" id="PF13380">
    <property type="entry name" value="CoA_binding_2"/>
    <property type="match status" value="1"/>
</dbReference>
<name>A0ABX6N9A0_9BURK</name>
<dbReference type="SUPFAM" id="SSF51735">
    <property type="entry name" value="NAD(P)-binding Rossmann-fold domains"/>
    <property type="match status" value="1"/>
</dbReference>
<dbReference type="Proteomes" id="UP000501130">
    <property type="component" value="Chromosome"/>
</dbReference>
<sequence length="144" mass="15939">MRMQDAELKQLLENTKTIAVVGFSSQAHKPSFFVAKYLQSQGYRILPINPALQGRPSGLMGETCYPDLKTAIAETGLKIDVVDVFRRAEHTPDVLAQAMNVGAGAVWLQQGIRNDLVEAKARAAGLPFVMDRCLKTEHQRLFLV</sequence>
<accession>A0ABX6N9A0</accession>
<dbReference type="SMART" id="SM00881">
    <property type="entry name" value="CoA_binding"/>
    <property type="match status" value="1"/>
</dbReference>
<proteinExistence type="predicted"/>
<dbReference type="Gene3D" id="3.40.50.720">
    <property type="entry name" value="NAD(P)-binding Rossmann-like Domain"/>
    <property type="match status" value="1"/>
</dbReference>
<protein>
    <submittedName>
        <fullName evidence="2">CoA-binding protein</fullName>
    </submittedName>
</protein>
<evidence type="ECO:0000313" key="3">
    <source>
        <dbReference type="Proteomes" id="UP000501130"/>
    </source>
</evidence>
<dbReference type="PANTHER" id="PTHR33303">
    <property type="entry name" value="CYTOPLASMIC PROTEIN-RELATED"/>
    <property type="match status" value="1"/>
</dbReference>
<reference evidence="2 3" key="1">
    <citation type="submission" date="2020-05" db="EMBL/GenBank/DDBJ databases">
        <title>Compete genome of Limnobacter sp. SAORIC-580.</title>
        <authorList>
            <person name="Song J."/>
            <person name="Cho J.-C."/>
        </authorList>
    </citation>
    <scope>NUCLEOTIDE SEQUENCE [LARGE SCALE GENOMIC DNA]</scope>
    <source>
        <strain evidence="2 3">SAORIC-580</strain>
    </source>
</reference>
<dbReference type="InterPro" id="IPR003781">
    <property type="entry name" value="CoA-bd"/>
</dbReference>
<evidence type="ECO:0000259" key="1">
    <source>
        <dbReference type="SMART" id="SM00881"/>
    </source>
</evidence>
<dbReference type="InterPro" id="IPR036291">
    <property type="entry name" value="NAD(P)-bd_dom_sf"/>
</dbReference>
<gene>
    <name evidence="2" type="ORF">HKT17_15305</name>
</gene>